<accession>A0A5B9DDT6</accession>
<feature type="domain" description="Alpha-D-phosphohexomutase alpha/beta/alpha" evidence="4">
    <location>
        <begin position="41"/>
        <end position="196"/>
    </location>
</feature>
<dbReference type="AlphaFoldDB" id="A0A5B9DDT6"/>
<keyword evidence="6" id="KW-1185">Reference proteome</keyword>
<dbReference type="Pfam" id="PF02878">
    <property type="entry name" value="PGM_PMM_I"/>
    <property type="match status" value="1"/>
</dbReference>
<comment type="similarity">
    <text evidence="2">Belongs to the phosphohexose mutase family.</text>
</comment>
<gene>
    <name evidence="5" type="ORF">DSAG12_03084</name>
</gene>
<dbReference type="SUPFAM" id="SSF53738">
    <property type="entry name" value="Phosphoglucomutase, first 3 domains"/>
    <property type="match status" value="2"/>
</dbReference>
<dbReference type="Gene3D" id="3.40.120.10">
    <property type="entry name" value="Alpha-D-Glucose-1,6-Bisphosphate, subunit A, domain 3"/>
    <property type="match status" value="2"/>
</dbReference>
<reference evidence="5 6" key="1">
    <citation type="journal article" date="2020" name="Nature">
        <title>Isolation of an archaeon at the prokaryote-eukaryote interface.</title>
        <authorList>
            <person name="Imachi H."/>
            <person name="Nobu M.K."/>
            <person name="Nakahara N."/>
            <person name="Morono Y."/>
            <person name="Ogawara M."/>
            <person name="Takaki Y."/>
            <person name="Takano Y."/>
            <person name="Uematsu K."/>
            <person name="Ikuta T."/>
            <person name="Ito M."/>
            <person name="Matsui Y."/>
            <person name="Miyazaki M."/>
            <person name="Murata K."/>
            <person name="Saito Y."/>
            <person name="Sakai S."/>
            <person name="Song C."/>
            <person name="Tasumi E."/>
            <person name="Yamanaka Y."/>
            <person name="Yamaguchi T."/>
            <person name="Kamagata Y."/>
            <person name="Tamaki H."/>
            <person name="Takai K."/>
        </authorList>
    </citation>
    <scope>NUCLEOTIDE SEQUENCE [LARGE SCALE GENOMIC DNA]</scope>
    <source>
        <strain evidence="5 6">MK-D1</strain>
    </source>
</reference>
<evidence type="ECO:0000256" key="1">
    <source>
        <dbReference type="ARBA" id="ARBA00001946"/>
    </source>
</evidence>
<dbReference type="RefSeq" id="WP_147664153.1">
    <property type="nucleotide sequence ID" value="NZ_CP042905.2"/>
</dbReference>
<proteinExistence type="inferred from homology"/>
<evidence type="ECO:0000259" key="4">
    <source>
        <dbReference type="Pfam" id="PF02878"/>
    </source>
</evidence>
<dbReference type="InterPro" id="IPR016055">
    <property type="entry name" value="A-D-PHexomutase_a/b/a-I/II/III"/>
</dbReference>
<dbReference type="OrthoDB" id="10363at2157"/>
<dbReference type="Proteomes" id="UP000321408">
    <property type="component" value="Chromosome"/>
</dbReference>
<dbReference type="GeneID" id="41331055"/>
<evidence type="ECO:0000313" key="5">
    <source>
        <dbReference type="EMBL" id="QEE17252.1"/>
    </source>
</evidence>
<dbReference type="EMBL" id="CP042905">
    <property type="protein sequence ID" value="QEE17252.1"/>
    <property type="molecule type" value="Genomic_DNA"/>
</dbReference>
<dbReference type="InterPro" id="IPR005844">
    <property type="entry name" value="A-D-PHexomutase_a/b/a-I"/>
</dbReference>
<dbReference type="PANTHER" id="PTHR42946">
    <property type="entry name" value="PHOSPHOHEXOSE MUTASE"/>
    <property type="match status" value="1"/>
</dbReference>
<dbReference type="InterPro" id="IPR050060">
    <property type="entry name" value="Phosphoglucosamine_mutase"/>
</dbReference>
<name>A0A5B9DDT6_9ARCH</name>
<evidence type="ECO:0000256" key="2">
    <source>
        <dbReference type="ARBA" id="ARBA00010231"/>
    </source>
</evidence>
<dbReference type="GO" id="GO:0005975">
    <property type="term" value="P:carbohydrate metabolic process"/>
    <property type="evidence" value="ECO:0007669"/>
    <property type="project" value="InterPro"/>
</dbReference>
<sequence>MKINSRIELLNLESRNGKEKISFPPLSDEEIEIINPIVPPTSGIRMKIYEKQNSTYIMTKRAQYMFLRVFKAVSEISKEEINKKNPGVLLVSDDRPSANYLMGYFTKILSAEGYQIYYQKPTGSKAESEAKNAPFYSRMSTPYGSASVLLYDEIDLVIVLTASHNDILWNGVKFYIERPMPISGRIMKKISKKALELREISMDSEFSIKSIDADKKNNDYIMNIVQDILDLSILEGRKIILWSYMGTAPEIQALFKHLGVNIILIDEQMEPPNPTVNINHEKIEKLMKEKDVKIAILLDSDRDRLVIIHHNKGTGEFKTLLPNTLYPAMHNILINKFNQKIINVRTIPSDPRSDKYSKLNFITGVGYKHLGMVLYSAMGKKIERDKFQSSILYVETSHGYKKIESPEDIQKIILDSDITGDNILLVMWEESGGHTINILQIAQNGKKITINPKYPAIGDKYPAEAILIISTLIEMGYDLSEYVDQKITGSRTMISGDDKRKMKIVNTFAKMKDQSLTINNRSYKIGTFEEVEGKISIIHLWNENSNIYFRPSGTGPGVRIYYFGSKTNAETELSEVKEKIEDMF</sequence>
<dbReference type="KEGG" id="psyt:DSAG12_03084"/>
<evidence type="ECO:0000256" key="3">
    <source>
        <dbReference type="ARBA" id="ARBA00022553"/>
    </source>
</evidence>
<comment type="cofactor">
    <cofactor evidence="1">
        <name>Mg(2+)</name>
        <dbReference type="ChEBI" id="CHEBI:18420"/>
    </cofactor>
</comment>
<evidence type="ECO:0000313" key="6">
    <source>
        <dbReference type="Proteomes" id="UP000321408"/>
    </source>
</evidence>
<keyword evidence="3" id="KW-0597">Phosphoprotein</keyword>
<dbReference type="PANTHER" id="PTHR42946:SF1">
    <property type="entry name" value="PHOSPHOGLUCOMUTASE (ALPHA-D-GLUCOSE-1,6-BISPHOSPHATE-DEPENDENT)"/>
    <property type="match status" value="1"/>
</dbReference>
<protein>
    <recommendedName>
        <fullName evidence="4">Alpha-D-phosphohexomutase alpha/beta/alpha domain-containing protein</fullName>
    </recommendedName>
</protein>
<organism evidence="5 6">
    <name type="scientific">Promethearchaeum syntrophicum</name>
    <dbReference type="NCBI Taxonomy" id="2594042"/>
    <lineage>
        <taxon>Archaea</taxon>
        <taxon>Promethearchaeati</taxon>
        <taxon>Promethearchaeota</taxon>
        <taxon>Promethearchaeia</taxon>
        <taxon>Promethearchaeales</taxon>
        <taxon>Promethearchaeaceae</taxon>
        <taxon>Promethearchaeum</taxon>
    </lineage>
</organism>
<dbReference type="GO" id="GO:0004615">
    <property type="term" value="F:phosphomannomutase activity"/>
    <property type="evidence" value="ECO:0007669"/>
    <property type="project" value="TreeGrafter"/>
</dbReference>
<reference evidence="5 6" key="2">
    <citation type="journal article" date="2024" name="Int. J. Syst. Evol. Microbiol.">
        <title>Promethearchaeum syntrophicum gen. nov., sp. nov., an anaerobic, obligately syntrophic archaeon, the first isolate of the lineage 'Asgard' archaea, and proposal of the new archaeal phylum Promethearchaeota phyl. nov. and kingdom Promethearchaeati regn. nov.</title>
        <authorList>
            <person name="Imachi H."/>
            <person name="Nobu M.K."/>
            <person name="Kato S."/>
            <person name="Takaki Y."/>
            <person name="Miyazaki M."/>
            <person name="Miyata M."/>
            <person name="Ogawara M."/>
            <person name="Saito Y."/>
            <person name="Sakai S."/>
            <person name="Tahara Y.O."/>
            <person name="Takano Y."/>
            <person name="Tasumi E."/>
            <person name="Uematsu K."/>
            <person name="Yoshimura T."/>
            <person name="Itoh T."/>
            <person name="Ohkuma M."/>
            <person name="Takai K."/>
        </authorList>
    </citation>
    <scope>NUCLEOTIDE SEQUENCE [LARGE SCALE GENOMIC DNA]</scope>
    <source>
        <strain evidence="5 6">MK-D1</strain>
    </source>
</reference>